<organism evidence="2 3">
    <name type="scientific">Clostridium tanneri</name>
    <dbReference type="NCBI Taxonomy" id="3037988"/>
    <lineage>
        <taxon>Bacteria</taxon>
        <taxon>Bacillati</taxon>
        <taxon>Bacillota</taxon>
        <taxon>Clostridia</taxon>
        <taxon>Eubacteriales</taxon>
        <taxon>Clostridiaceae</taxon>
        <taxon>Clostridium</taxon>
    </lineage>
</organism>
<accession>A0ABU4JQC8</accession>
<evidence type="ECO:0000313" key="2">
    <source>
        <dbReference type="EMBL" id="MDW8800325.1"/>
    </source>
</evidence>
<comment type="caution">
    <text evidence="2">The sequence shown here is derived from an EMBL/GenBank/DDBJ whole genome shotgun (WGS) entry which is preliminary data.</text>
</comment>
<dbReference type="EMBL" id="JARUJP010000003">
    <property type="protein sequence ID" value="MDW8800325.1"/>
    <property type="molecule type" value="Genomic_DNA"/>
</dbReference>
<keyword evidence="3" id="KW-1185">Reference proteome</keyword>
<dbReference type="RefSeq" id="WP_318796866.1">
    <property type="nucleotide sequence ID" value="NZ_JARUJP010000003.1"/>
</dbReference>
<feature type="coiled-coil region" evidence="1">
    <location>
        <begin position="346"/>
        <end position="373"/>
    </location>
</feature>
<proteinExistence type="predicted"/>
<name>A0ABU4JQC8_9CLOT</name>
<gene>
    <name evidence="2" type="ORF">P8V03_04060</name>
</gene>
<dbReference type="Proteomes" id="UP001281656">
    <property type="component" value="Unassembled WGS sequence"/>
</dbReference>
<evidence type="ECO:0000313" key="3">
    <source>
        <dbReference type="Proteomes" id="UP001281656"/>
    </source>
</evidence>
<evidence type="ECO:0000256" key="1">
    <source>
        <dbReference type="SAM" id="Coils"/>
    </source>
</evidence>
<protein>
    <submittedName>
        <fullName evidence="2">DUF6179 domain-containing protein</fullName>
    </submittedName>
</protein>
<dbReference type="Pfam" id="PF19677">
    <property type="entry name" value="DUF6179"/>
    <property type="match status" value="1"/>
</dbReference>
<dbReference type="InterPro" id="IPR045751">
    <property type="entry name" value="DUF6179"/>
</dbReference>
<reference evidence="2 3" key="1">
    <citation type="submission" date="2023-04" db="EMBL/GenBank/DDBJ databases">
        <title>Clostridium tannerae sp. nov., isolated from the fecal material of an alpaca.</title>
        <authorList>
            <person name="Miller S."/>
            <person name="Hendry M."/>
            <person name="King J."/>
            <person name="Sankaranarayanan K."/>
            <person name="Lawson P.A."/>
        </authorList>
    </citation>
    <scope>NUCLEOTIDE SEQUENCE [LARGE SCALE GENOMIC DNA]</scope>
    <source>
        <strain evidence="2 3">A1-XYC3</strain>
    </source>
</reference>
<sequence length="452" mass="52908">MDNFIINKKGDFEDSLSKEHYFQSLVQVLHSKNLLKIKDIESIQLQVLNILKEMVGYYTKNKSSSLRVEIAEQIMLSVYYTLGIFLKSQPTMEESIALIKKKEIKYLFAQGEKVLRAKIDECQRLLEITKETRVKTENYAYIDTIDYGIPLFFKEYDPRFASQGIPGSIDYPLAISESYLVGIEYIEDYLNKVILENKFCSYFNCAEIEALLKGFNKDSNHMLINIFQLVLINYLGRILAGKEGRSLEITKGDRAYLKSMMKNLSQLEFKKLIFQAEEKLRKELSIRDKKLMEYINRTLCQVAPEIKKHIETDTLENIFITLNKSEENMLKYEDGESLEDSKFRYITEEIRDCSKVEEKIEIIREEFHSLKDLVDVFSADCIFDDEFIDIFKALDDFEVALLMVVISNDKVLDIDYGTESDKEWRGKFKEYLESLDDRKKEDIIKISQGIDI</sequence>
<keyword evidence="1" id="KW-0175">Coiled coil</keyword>